<dbReference type="SUPFAM" id="SSF54001">
    <property type="entry name" value="Cysteine proteinases"/>
    <property type="match status" value="1"/>
</dbReference>
<evidence type="ECO:0000256" key="2">
    <source>
        <dbReference type="SAM" id="SignalP"/>
    </source>
</evidence>
<feature type="signal peptide" evidence="2">
    <location>
        <begin position="1"/>
        <end position="15"/>
    </location>
</feature>
<dbReference type="InterPro" id="IPR013128">
    <property type="entry name" value="Peptidase_C1A"/>
</dbReference>
<dbReference type="AlphaFoldDB" id="A0A8J6DZC5"/>
<accession>A0A8J6DZC5</accession>
<dbReference type="PROSITE" id="PS00139">
    <property type="entry name" value="THIOL_PROTEASE_CYS"/>
    <property type="match status" value="1"/>
</dbReference>
<dbReference type="InterPro" id="IPR000169">
    <property type="entry name" value="Pept_cys_AS"/>
</dbReference>
<dbReference type="InterPro" id="IPR000668">
    <property type="entry name" value="Peptidase_C1A_C"/>
</dbReference>
<proteinExistence type="inferred from homology"/>
<dbReference type="PANTHER" id="PTHR12411">
    <property type="entry name" value="CYSTEINE PROTEASE FAMILY C1-RELATED"/>
    <property type="match status" value="1"/>
</dbReference>
<sequence length="463" mass="49681">MRLLAVTLLAAVCLAVSIQQPCSSYVCRYTATVVKTDDPTTHHDLDINHKIIGQSLGLSISINGGEDKYVPSSSGDSYWFAHVHGDKTECDASSFDEVTGMYAFFILPFLEASKFVHVGPTHFFGVKAEMYHFDSADIVLNLYVDASTGMPLGGETSAASMSWSFVYTNIKAGVNDADAWKIPSSCGNSAVDAARLYGNFMHYTHEELLAMGATYHEVPEGFNAASSAVDYTAGPTHTAPAVLDQGMCGSCWAHATVSSLFGQIRKASAKGIAVPQGFMPSRQFLMDFAPADIGDGCEGGSPPAIFQWLQTAGPIPTEAAYPYQEVDHKCDISGIPSNLMYPAGLVKAVKIVPEGDEAALLHALQTVGPIAIGVCDDLPGFQGTDRIAKTTQKCTPDKIGHAVTLVGAGVDEITGEEYWEVQNSWSYMWRDSGRIRIARNRGDQYGVALMAAYPVIDASKIPF</sequence>
<dbReference type="GO" id="GO:0006508">
    <property type="term" value="P:proteolysis"/>
    <property type="evidence" value="ECO:0007669"/>
    <property type="project" value="UniProtKB-KW"/>
</dbReference>
<feature type="chain" id="PRO_5035203635" evidence="2">
    <location>
        <begin position="16"/>
        <end position="463"/>
    </location>
</feature>
<organism evidence="4 5">
    <name type="scientific">Carpediemonas membranifera</name>
    <dbReference type="NCBI Taxonomy" id="201153"/>
    <lineage>
        <taxon>Eukaryota</taxon>
        <taxon>Metamonada</taxon>
        <taxon>Carpediemonas-like organisms</taxon>
        <taxon>Carpediemonas</taxon>
    </lineage>
</organism>
<dbReference type="OrthoDB" id="10253408at2759"/>
<keyword evidence="2" id="KW-0732">Signal</keyword>
<protein>
    <submittedName>
        <fullName evidence="4">Papain family cysteine protease</fullName>
    </submittedName>
</protein>
<keyword evidence="5" id="KW-1185">Reference proteome</keyword>
<dbReference type="InterPro" id="IPR038765">
    <property type="entry name" value="Papain-like_cys_pep_sf"/>
</dbReference>
<comment type="caution">
    <text evidence="4">The sequence shown here is derived from an EMBL/GenBank/DDBJ whole genome shotgun (WGS) entry which is preliminary data.</text>
</comment>
<name>A0A8J6DZC5_9EUKA</name>
<gene>
    <name evidence="4" type="ORF">J8273_7884</name>
</gene>
<evidence type="ECO:0000259" key="3">
    <source>
        <dbReference type="SMART" id="SM00645"/>
    </source>
</evidence>
<comment type="similarity">
    <text evidence="1">Belongs to the peptidase C1 family.</text>
</comment>
<evidence type="ECO:0000313" key="5">
    <source>
        <dbReference type="Proteomes" id="UP000717585"/>
    </source>
</evidence>
<dbReference type="GO" id="GO:0008234">
    <property type="term" value="F:cysteine-type peptidase activity"/>
    <property type="evidence" value="ECO:0007669"/>
    <property type="project" value="InterPro"/>
</dbReference>
<dbReference type="SMART" id="SM00645">
    <property type="entry name" value="Pept_C1"/>
    <property type="match status" value="1"/>
</dbReference>
<reference evidence="4" key="1">
    <citation type="submission" date="2021-05" db="EMBL/GenBank/DDBJ databases">
        <title>A free-living protist that lacks canonical eukaryotic 1 DNA replication and segregation systems.</title>
        <authorList>
            <person name="Salas-Leiva D.E."/>
            <person name="Tromer E.C."/>
            <person name="Curtis B.A."/>
            <person name="Jerlstrom-Hultqvist J."/>
            <person name="Kolisko M."/>
            <person name="Yi Z."/>
            <person name="Salas-Leiva J.S."/>
            <person name="Gallot-Lavallee L."/>
            <person name="Kops G.J.P.L."/>
            <person name="Archibald J.M."/>
            <person name="Simpson A.G.B."/>
            <person name="Roger A.J."/>
        </authorList>
    </citation>
    <scope>NUCLEOTIDE SEQUENCE</scope>
    <source>
        <strain evidence="4">BICM</strain>
    </source>
</reference>
<feature type="domain" description="Peptidase C1A papain C-terminal" evidence="3">
    <location>
        <begin position="225"/>
        <end position="455"/>
    </location>
</feature>
<evidence type="ECO:0000256" key="1">
    <source>
        <dbReference type="ARBA" id="ARBA00008455"/>
    </source>
</evidence>
<dbReference type="Gene3D" id="3.90.70.10">
    <property type="entry name" value="Cysteine proteinases"/>
    <property type="match status" value="1"/>
</dbReference>
<evidence type="ECO:0000313" key="4">
    <source>
        <dbReference type="EMBL" id="KAG9390533.1"/>
    </source>
</evidence>
<dbReference type="InterPro" id="IPR039417">
    <property type="entry name" value="Peptidase_C1A_papain-like"/>
</dbReference>
<dbReference type="Pfam" id="PF00112">
    <property type="entry name" value="Peptidase_C1"/>
    <property type="match status" value="1"/>
</dbReference>
<keyword evidence="4" id="KW-0378">Hydrolase</keyword>
<dbReference type="EMBL" id="JAHDYR010000064">
    <property type="protein sequence ID" value="KAG9390533.1"/>
    <property type="molecule type" value="Genomic_DNA"/>
</dbReference>
<keyword evidence="4" id="KW-0645">Protease</keyword>
<dbReference type="PRINTS" id="PR00705">
    <property type="entry name" value="PAPAIN"/>
</dbReference>
<dbReference type="Proteomes" id="UP000717585">
    <property type="component" value="Unassembled WGS sequence"/>
</dbReference>
<dbReference type="CDD" id="cd02248">
    <property type="entry name" value="Peptidase_C1A"/>
    <property type="match status" value="1"/>
</dbReference>